<reference evidence="4" key="1">
    <citation type="journal article" date="2019" name="Int. J. Syst. Evol. Microbiol.">
        <title>The Global Catalogue of Microorganisms (GCM) 10K type strain sequencing project: providing services to taxonomists for standard genome sequencing and annotation.</title>
        <authorList>
            <consortium name="The Broad Institute Genomics Platform"/>
            <consortium name="The Broad Institute Genome Sequencing Center for Infectious Disease"/>
            <person name="Wu L."/>
            <person name="Ma J."/>
        </authorList>
    </citation>
    <scope>NUCLEOTIDE SEQUENCE [LARGE SCALE GENOMIC DNA]</scope>
    <source>
        <strain evidence="4">KCTC 42899</strain>
    </source>
</reference>
<feature type="transmembrane region" description="Helical" evidence="2">
    <location>
        <begin position="158"/>
        <end position="180"/>
    </location>
</feature>
<gene>
    <name evidence="3" type="ORF">ACFOMH_02355</name>
</gene>
<protein>
    <submittedName>
        <fullName evidence="3">Capsule biosynthesis protein</fullName>
    </submittedName>
</protein>
<keyword evidence="2" id="KW-0472">Membrane</keyword>
<evidence type="ECO:0000256" key="1">
    <source>
        <dbReference type="SAM" id="MobiDB-lite"/>
    </source>
</evidence>
<dbReference type="PANTHER" id="PTHR32309:SF13">
    <property type="entry name" value="FERRIC ENTEROBACTIN TRANSPORT PROTEIN FEPE"/>
    <property type="match status" value="1"/>
</dbReference>
<keyword evidence="4" id="KW-1185">Reference proteome</keyword>
<feature type="compositionally biased region" description="Low complexity" evidence="1">
    <location>
        <begin position="96"/>
        <end position="119"/>
    </location>
</feature>
<feature type="region of interest" description="Disordered" evidence="1">
    <location>
        <begin position="1"/>
        <end position="142"/>
    </location>
</feature>
<proteinExistence type="predicted"/>
<comment type="caution">
    <text evidence="3">The sequence shown here is derived from an EMBL/GenBank/DDBJ whole genome shotgun (WGS) entry which is preliminary data.</text>
</comment>
<dbReference type="InterPro" id="IPR050445">
    <property type="entry name" value="Bact_polysacc_biosynth/exp"/>
</dbReference>
<dbReference type="EMBL" id="JBHRXJ010000001">
    <property type="protein sequence ID" value="MFC3526998.1"/>
    <property type="molecule type" value="Genomic_DNA"/>
</dbReference>
<dbReference type="PANTHER" id="PTHR32309">
    <property type="entry name" value="TYROSINE-PROTEIN KINASE"/>
    <property type="match status" value="1"/>
</dbReference>
<name>A0ABV7R220_9RHOB</name>
<sequence>MSTPSQPTGSKAADQAQQKPGVQDLADARPTPHPADANAPSGTNRPFQGSPGLATTMPPTAAPAAKPQPVQPKPAQAQAQAQVATPALKPTPAPAAPAQANPAPAPAPRAQAQPIPVRPMTQPAVAQPAARPIPANPPPPEIPVRPTVSVAHPRRRHWLMLGSFLLLVVLPTLLWAWYLWARASDQYVSSVGFSVRKEESTPSIDLLGGLGGLAGGTGGASDTDILYEYIRSQDMVERIDARLNIKAMFAREWPRDFIFAANPEDHIEDLTDYWQSQVKVLNDTTSGLITLRVSAFTPEDAQQIAAAVFEESSNKINELSAIARDDTTRLTKEELDKARGELTKTRQAMTAFRMKSQIVDPEADLAGQMGVLSGLQAQLAEALVAHDLLLDNARPTDHRVTQSQQKIDALRRLIDTERGKFGAEGQGPAGESYAQLMAEYEKLAVDREFAEGAYRGARIAYEAALAEAQRKSRYLAAHIEPKVAQSSTEPDRPWLLFMVMGMLLAGWSILILVYYSIRDRQ</sequence>
<evidence type="ECO:0000313" key="3">
    <source>
        <dbReference type="EMBL" id="MFC3526998.1"/>
    </source>
</evidence>
<keyword evidence="2" id="KW-0812">Transmembrane</keyword>
<organism evidence="3 4">
    <name type="scientific">Paracoccus mangrovi</name>
    <dbReference type="NCBI Taxonomy" id="1715645"/>
    <lineage>
        <taxon>Bacteria</taxon>
        <taxon>Pseudomonadati</taxon>
        <taxon>Pseudomonadota</taxon>
        <taxon>Alphaproteobacteria</taxon>
        <taxon>Rhodobacterales</taxon>
        <taxon>Paracoccaceae</taxon>
        <taxon>Paracoccus</taxon>
    </lineage>
</organism>
<evidence type="ECO:0000313" key="4">
    <source>
        <dbReference type="Proteomes" id="UP001595721"/>
    </source>
</evidence>
<accession>A0ABV7R220</accession>
<feature type="transmembrane region" description="Helical" evidence="2">
    <location>
        <begin position="494"/>
        <end position="517"/>
    </location>
</feature>
<feature type="compositionally biased region" description="Polar residues" evidence="1">
    <location>
        <begin position="1"/>
        <end position="20"/>
    </location>
</feature>
<dbReference type="Proteomes" id="UP001595721">
    <property type="component" value="Unassembled WGS sequence"/>
</dbReference>
<evidence type="ECO:0000256" key="2">
    <source>
        <dbReference type="SAM" id="Phobius"/>
    </source>
</evidence>
<keyword evidence="2" id="KW-1133">Transmembrane helix</keyword>
<feature type="compositionally biased region" description="Low complexity" evidence="1">
    <location>
        <begin position="58"/>
        <end position="88"/>
    </location>
</feature>
<dbReference type="RefSeq" id="WP_377742347.1">
    <property type="nucleotide sequence ID" value="NZ_JBHRXJ010000001.1"/>
</dbReference>